<dbReference type="Proteomes" id="UP000251721">
    <property type="component" value="Unassembled WGS sequence"/>
</dbReference>
<accession>A0A2X3EKA5</accession>
<evidence type="ECO:0000313" key="1">
    <source>
        <dbReference type="EMBL" id="SQC43168.1"/>
    </source>
</evidence>
<reference evidence="1 2" key="1">
    <citation type="submission" date="2018-06" db="EMBL/GenBank/DDBJ databases">
        <authorList>
            <consortium name="Pathogen Informatics"/>
            <person name="Doyle S."/>
        </authorList>
    </citation>
    <scope>NUCLEOTIDE SEQUENCE [LARGE SCALE GENOMIC DNA]</scope>
    <source>
        <strain evidence="1 2">NCTC13465</strain>
    </source>
</reference>
<protein>
    <submittedName>
        <fullName evidence="1">Uncharacterized protein</fullName>
    </submittedName>
</protein>
<sequence length="69" mass="7686">MAEALQATHGVGLVIGRDQMEFSAAVFHQAWLARNGKLLFIRRTDDAYLRELKCAHCAETLSAEPRQTA</sequence>
<organism evidence="1 2">
    <name type="scientific">Klebsiella pneumoniae</name>
    <dbReference type="NCBI Taxonomy" id="573"/>
    <lineage>
        <taxon>Bacteria</taxon>
        <taxon>Pseudomonadati</taxon>
        <taxon>Pseudomonadota</taxon>
        <taxon>Gammaproteobacteria</taxon>
        <taxon>Enterobacterales</taxon>
        <taxon>Enterobacteriaceae</taxon>
        <taxon>Klebsiella/Raoultella group</taxon>
        <taxon>Klebsiella</taxon>
        <taxon>Klebsiella pneumoniae complex</taxon>
    </lineage>
</organism>
<proteinExistence type="predicted"/>
<dbReference type="AlphaFoldDB" id="A0A2X3EKA5"/>
<name>A0A2X3EKA5_KLEPN</name>
<gene>
    <name evidence="1" type="ORF">NCTC13465_01649</name>
</gene>
<evidence type="ECO:0000313" key="2">
    <source>
        <dbReference type="Proteomes" id="UP000251721"/>
    </source>
</evidence>
<dbReference type="EMBL" id="UAWQ01000013">
    <property type="protein sequence ID" value="SQC43168.1"/>
    <property type="molecule type" value="Genomic_DNA"/>
</dbReference>